<feature type="transmembrane region" description="Helical" evidence="10">
    <location>
        <begin position="21"/>
        <end position="39"/>
    </location>
</feature>
<dbReference type="GO" id="GO:0005886">
    <property type="term" value="C:plasma membrane"/>
    <property type="evidence" value="ECO:0007669"/>
    <property type="project" value="UniProtKB-SubCell"/>
</dbReference>
<dbReference type="Proteomes" id="UP000240010">
    <property type="component" value="Unassembled WGS sequence"/>
</dbReference>
<gene>
    <name evidence="11" type="ORF">B0F87_10935</name>
</gene>
<evidence type="ECO:0000256" key="4">
    <source>
        <dbReference type="ARBA" id="ARBA00022692"/>
    </source>
</evidence>
<keyword evidence="6 10" id="KW-0472">Membrane</keyword>
<keyword evidence="2" id="KW-0813">Transport</keyword>
<evidence type="ECO:0000256" key="10">
    <source>
        <dbReference type="SAM" id="Phobius"/>
    </source>
</evidence>
<dbReference type="OMA" id="CLWMAQK"/>
<feature type="transmembrane region" description="Helical" evidence="10">
    <location>
        <begin position="51"/>
        <end position="71"/>
    </location>
</feature>
<protein>
    <recommendedName>
        <fullName evidence="8">Guanidinium exporter</fullName>
    </recommendedName>
</protein>
<evidence type="ECO:0000256" key="9">
    <source>
        <dbReference type="RuleBase" id="RU003942"/>
    </source>
</evidence>
<dbReference type="Gene3D" id="1.10.3730.20">
    <property type="match status" value="1"/>
</dbReference>
<keyword evidence="3" id="KW-1003">Cell membrane</keyword>
<evidence type="ECO:0000256" key="7">
    <source>
        <dbReference type="ARBA" id="ARBA00038151"/>
    </source>
</evidence>
<evidence type="ECO:0000256" key="1">
    <source>
        <dbReference type="ARBA" id="ARBA00004651"/>
    </source>
</evidence>
<dbReference type="GO" id="GO:1990961">
    <property type="term" value="P:xenobiotic detoxification by transmembrane export across the plasma membrane"/>
    <property type="evidence" value="ECO:0007669"/>
    <property type="project" value="UniProtKB-ARBA"/>
</dbReference>
<evidence type="ECO:0000256" key="2">
    <source>
        <dbReference type="ARBA" id="ARBA00022448"/>
    </source>
</evidence>
<feature type="transmembrane region" description="Helical" evidence="10">
    <location>
        <begin position="78"/>
        <end position="99"/>
    </location>
</feature>
<dbReference type="PANTHER" id="PTHR30561:SF0">
    <property type="entry name" value="GUANIDINIUM EXPORTER"/>
    <property type="match status" value="1"/>
</dbReference>
<dbReference type="FunFam" id="1.10.3730.20:FF:000001">
    <property type="entry name" value="Quaternary ammonium compound resistance transporter SugE"/>
    <property type="match status" value="1"/>
</dbReference>
<evidence type="ECO:0000256" key="8">
    <source>
        <dbReference type="ARBA" id="ARBA00039168"/>
    </source>
</evidence>
<sequence>MLLSLVYCRIFSIQAQRKGVFVAWFLLFSAGFAEIVFALSLKYNQGFTKLWPSIITMLSGGVSFYLLILAIKTLPLGTAYAVWTGMGAVGVAVLGIILFKESADWYRLLSITLVIAGIIGLKLTDSA</sequence>
<dbReference type="GO" id="GO:0022857">
    <property type="term" value="F:transmembrane transporter activity"/>
    <property type="evidence" value="ECO:0007669"/>
    <property type="project" value="InterPro"/>
</dbReference>
<dbReference type="InterPro" id="IPR000390">
    <property type="entry name" value="Small_drug/metabolite_transptr"/>
</dbReference>
<dbReference type="InterPro" id="IPR037185">
    <property type="entry name" value="EmrE-like"/>
</dbReference>
<accession>A0A2S6HAH5</accession>
<keyword evidence="4 9" id="KW-0812">Transmembrane</keyword>
<keyword evidence="5 10" id="KW-1133">Transmembrane helix</keyword>
<name>A0A2S6HAH5_9GAMM</name>
<evidence type="ECO:0000256" key="6">
    <source>
        <dbReference type="ARBA" id="ARBA00023136"/>
    </source>
</evidence>
<feature type="transmembrane region" description="Helical" evidence="10">
    <location>
        <begin position="105"/>
        <end position="124"/>
    </location>
</feature>
<evidence type="ECO:0000256" key="5">
    <source>
        <dbReference type="ARBA" id="ARBA00022989"/>
    </source>
</evidence>
<comment type="subcellular location">
    <subcellularLocation>
        <location evidence="1 9">Cell membrane</location>
        <topology evidence="1 9">Multi-pass membrane protein</topology>
    </subcellularLocation>
</comment>
<proteinExistence type="inferred from homology"/>
<dbReference type="InterPro" id="IPR045324">
    <property type="entry name" value="Small_multidrug_res"/>
</dbReference>
<dbReference type="EMBL" id="PTIZ01000009">
    <property type="protein sequence ID" value="PPK74393.1"/>
    <property type="molecule type" value="Genomic_DNA"/>
</dbReference>
<reference evidence="11 12" key="1">
    <citation type="submission" date="2018-02" db="EMBL/GenBank/DDBJ databases">
        <title>Subsurface microbial communities from deep shales in Ohio and West Virginia, USA.</title>
        <authorList>
            <person name="Wrighton K."/>
        </authorList>
    </citation>
    <scope>NUCLEOTIDE SEQUENCE [LARGE SCALE GENOMIC DNA]</scope>
    <source>
        <strain evidence="11 12">OWC-DMM</strain>
    </source>
</reference>
<dbReference type="Pfam" id="PF00893">
    <property type="entry name" value="Multi_Drug_Res"/>
    <property type="match status" value="1"/>
</dbReference>
<evidence type="ECO:0000313" key="11">
    <source>
        <dbReference type="EMBL" id="PPK74393.1"/>
    </source>
</evidence>
<comment type="similarity">
    <text evidence="7">Belongs to the drug/metabolite transporter (DMT) superfamily. Small multidrug resistance (SMR) (TC 2.A.7.1) family. Gdx/SugE subfamily.</text>
</comment>
<comment type="caution">
    <text evidence="11">The sequence shown here is derived from an EMBL/GenBank/DDBJ whole genome shotgun (WGS) entry which is preliminary data.</text>
</comment>
<evidence type="ECO:0000313" key="12">
    <source>
        <dbReference type="Proteomes" id="UP000240010"/>
    </source>
</evidence>
<dbReference type="SUPFAM" id="SSF103481">
    <property type="entry name" value="Multidrug resistance efflux transporter EmrE"/>
    <property type="match status" value="1"/>
</dbReference>
<dbReference type="AlphaFoldDB" id="A0A2S6HAH5"/>
<dbReference type="PANTHER" id="PTHR30561">
    <property type="entry name" value="SMR FAMILY PROTON-DEPENDENT DRUG EFFLUX TRANSPORTER SUGE"/>
    <property type="match status" value="1"/>
</dbReference>
<organism evidence="11 12">
    <name type="scientific">Methylobacter tundripaludum</name>
    <dbReference type="NCBI Taxonomy" id="173365"/>
    <lineage>
        <taxon>Bacteria</taxon>
        <taxon>Pseudomonadati</taxon>
        <taxon>Pseudomonadota</taxon>
        <taxon>Gammaproteobacteria</taxon>
        <taxon>Methylococcales</taxon>
        <taxon>Methylococcaceae</taxon>
        <taxon>Methylobacter</taxon>
    </lineage>
</organism>
<evidence type="ECO:0000256" key="3">
    <source>
        <dbReference type="ARBA" id="ARBA00022475"/>
    </source>
</evidence>